<evidence type="ECO:0000313" key="2">
    <source>
        <dbReference type="EMBL" id="RNB50869.1"/>
    </source>
</evidence>
<gene>
    <name evidence="2" type="ORF">EDM57_22490</name>
</gene>
<dbReference type="RefSeq" id="WP_122906903.1">
    <property type="nucleotide sequence ID" value="NZ_CP154342.1"/>
</dbReference>
<sequence>MHFSLLQEIGKPQTWLESRVYLLLRHHGIELPEQINLTQLCETYGIEIRFIHGRSRAHAHPTQPNRYIIAVDERLDTATQRVKIAHELGHLLLHEGVQPQCSEWMIDWQESQANHFAEHLLMPYYMMGSVLADCSRYQAPALLAARFQVPLALARTRFERILSRLYAKGFPVYD</sequence>
<comment type="caution">
    <text evidence="2">The sequence shown here is derived from an EMBL/GenBank/DDBJ whole genome shotgun (WGS) entry which is preliminary data.</text>
</comment>
<dbReference type="Pfam" id="PF06114">
    <property type="entry name" value="Peptidase_M78"/>
    <property type="match status" value="1"/>
</dbReference>
<dbReference type="InterPro" id="IPR052345">
    <property type="entry name" value="Rad_response_metalloprotease"/>
</dbReference>
<dbReference type="Proteomes" id="UP000268829">
    <property type="component" value="Unassembled WGS sequence"/>
</dbReference>
<proteinExistence type="predicted"/>
<protein>
    <submittedName>
        <fullName evidence="2">ImmA/IrrE family metallo-endopeptidase</fullName>
    </submittedName>
</protein>
<accession>A0A3M8AIF8</accession>
<dbReference type="EMBL" id="RHHS01000073">
    <property type="protein sequence ID" value="RNB50869.1"/>
    <property type="molecule type" value="Genomic_DNA"/>
</dbReference>
<organism evidence="2 3">
    <name type="scientific">Brevibacillus gelatini</name>
    <dbReference type="NCBI Taxonomy" id="1655277"/>
    <lineage>
        <taxon>Bacteria</taxon>
        <taxon>Bacillati</taxon>
        <taxon>Bacillota</taxon>
        <taxon>Bacilli</taxon>
        <taxon>Bacillales</taxon>
        <taxon>Paenibacillaceae</taxon>
        <taxon>Brevibacillus</taxon>
    </lineage>
</organism>
<dbReference type="PANTHER" id="PTHR43236:SF1">
    <property type="entry name" value="BLL7220 PROTEIN"/>
    <property type="match status" value="1"/>
</dbReference>
<keyword evidence="3" id="KW-1185">Reference proteome</keyword>
<evidence type="ECO:0000259" key="1">
    <source>
        <dbReference type="Pfam" id="PF06114"/>
    </source>
</evidence>
<reference evidence="2 3" key="1">
    <citation type="submission" date="2018-10" db="EMBL/GenBank/DDBJ databases">
        <title>Phylogenomics of Brevibacillus.</title>
        <authorList>
            <person name="Dunlap C."/>
        </authorList>
    </citation>
    <scope>NUCLEOTIDE SEQUENCE [LARGE SCALE GENOMIC DNA]</scope>
    <source>
        <strain evidence="2 3">DSM 100115</strain>
    </source>
</reference>
<dbReference type="OrthoDB" id="2417909at2"/>
<name>A0A3M8AIF8_9BACL</name>
<dbReference type="Gene3D" id="1.10.10.2910">
    <property type="match status" value="1"/>
</dbReference>
<dbReference type="PANTHER" id="PTHR43236">
    <property type="entry name" value="ANTITOXIN HIGA1"/>
    <property type="match status" value="1"/>
</dbReference>
<dbReference type="AlphaFoldDB" id="A0A3M8AIF8"/>
<dbReference type="InterPro" id="IPR010359">
    <property type="entry name" value="IrrE_HExxH"/>
</dbReference>
<evidence type="ECO:0000313" key="3">
    <source>
        <dbReference type="Proteomes" id="UP000268829"/>
    </source>
</evidence>
<feature type="domain" description="IrrE N-terminal-like" evidence="1">
    <location>
        <begin position="41"/>
        <end position="158"/>
    </location>
</feature>